<evidence type="ECO:0000259" key="1">
    <source>
        <dbReference type="Pfam" id="PF01458"/>
    </source>
</evidence>
<dbReference type="EMBL" id="JRWP01000004">
    <property type="protein sequence ID" value="KGY10236.1"/>
    <property type="molecule type" value="Genomic_DNA"/>
</dbReference>
<protein>
    <submittedName>
        <fullName evidence="2">Cysteine desulfurase</fullName>
    </submittedName>
</protein>
<dbReference type="RefSeq" id="WP_038188515.1">
    <property type="nucleotide sequence ID" value="NZ_JRWP01000004.1"/>
</dbReference>
<dbReference type="Pfam" id="PF01458">
    <property type="entry name" value="SUFBD_core"/>
    <property type="match status" value="1"/>
</dbReference>
<dbReference type="GO" id="GO:0016226">
    <property type="term" value="P:iron-sulfur cluster assembly"/>
    <property type="evidence" value="ECO:0007669"/>
    <property type="project" value="InterPro"/>
</dbReference>
<comment type="caution">
    <text evidence="2">The sequence shown here is derived from an EMBL/GenBank/DDBJ whole genome shotgun (WGS) entry which is preliminary data.</text>
</comment>
<feature type="domain" description="SUF system FeS cluster assembly SufBD core" evidence="1">
    <location>
        <begin position="163"/>
        <end position="391"/>
    </location>
</feature>
<accession>A0A0A5I331</accession>
<dbReference type="OrthoDB" id="9768262at2"/>
<dbReference type="STRING" id="379097.SE23_05605"/>
<dbReference type="SUPFAM" id="SSF101960">
    <property type="entry name" value="Stabilizer of iron transporter SufD"/>
    <property type="match status" value="1"/>
</dbReference>
<evidence type="ECO:0000313" key="2">
    <source>
        <dbReference type="EMBL" id="KGY10236.1"/>
    </source>
</evidence>
<dbReference type="PANTHER" id="PTHR43575">
    <property type="entry name" value="PROTEIN ABCI7, CHLOROPLASTIC"/>
    <property type="match status" value="1"/>
</dbReference>
<dbReference type="Proteomes" id="UP000030451">
    <property type="component" value="Unassembled WGS sequence"/>
</dbReference>
<gene>
    <name evidence="2" type="ORF">NM06_04820</name>
</gene>
<dbReference type="AlphaFoldDB" id="A0A0A5I331"/>
<dbReference type="PANTHER" id="PTHR43575:SF1">
    <property type="entry name" value="PROTEIN ABCI7, CHLOROPLASTIC"/>
    <property type="match status" value="1"/>
</dbReference>
<evidence type="ECO:0000313" key="3">
    <source>
        <dbReference type="Proteomes" id="UP000030451"/>
    </source>
</evidence>
<dbReference type="InterPro" id="IPR055346">
    <property type="entry name" value="Fe-S_cluster_assembly_SufBD"/>
</dbReference>
<dbReference type="InterPro" id="IPR000825">
    <property type="entry name" value="SUF_FeS_clus_asmbl_SufBD_core"/>
</dbReference>
<dbReference type="InterPro" id="IPR011542">
    <property type="entry name" value="SUF_FeS_clus_asmbl_SufD"/>
</dbReference>
<proteinExistence type="predicted"/>
<name>A0A0A5I331_PHOS4</name>
<dbReference type="NCBIfam" id="TIGR01981">
    <property type="entry name" value="sufD"/>
    <property type="match status" value="1"/>
</dbReference>
<dbReference type="InterPro" id="IPR037284">
    <property type="entry name" value="SUF_FeS_clus_asmbl_SufBD_sf"/>
</dbReference>
<sequence>MGGLLVKSNCPSVDTLQHLVQGQDWQQNQFVKAKSVGLPSAKEEGWKYTPLEQFYSLPLQPAALQSAENISYEGLSLGIDAYRLVFFDGHFSARCSDWIPKVRVTPLNVLTAIETNELSRSVRADAFTYLNDATASGGVLIEVEPNTRVTKPIYLLHISSGQKGEVCSYRHHIEMAPLSELEVIEHHISLEQGGGVTLSRLTSYIGEGANYQHTKLIEESNQQHHFGHNDIRLQRDAKANSTTVLLSGLLVRHQTSSELSGDNGELAMNSIAMPRDEQTFDSRTYLKHNAPHCRSEQMHKIVGRDKGNAVFDGMIYVDPVALKTDGQMDTHSLLLSDHAQVNCKPQLEIYADDVKCSHGATTGQLDNNQIDYMRARGINRQQAEQMLLSAFVCEVADKIRHPSLRSYVNTRLADSLHKEVNHG</sequence>
<organism evidence="2 3">
    <name type="scientific">Photobacterium sp. (strain ATCC 43367)</name>
    <dbReference type="NCBI Taxonomy" id="379097"/>
    <lineage>
        <taxon>Bacteria</taxon>
        <taxon>Pseudomonadati</taxon>
        <taxon>Pseudomonadota</taxon>
        <taxon>Gammaproteobacteria</taxon>
        <taxon>Vibrionales</taxon>
        <taxon>Vibrionaceae</taxon>
        <taxon>Vibrio</taxon>
        <taxon>Vibrio oreintalis group</taxon>
    </lineage>
</organism>
<reference evidence="2 3" key="1">
    <citation type="submission" date="2014-10" db="EMBL/GenBank/DDBJ databases">
        <title>Genome sequencing of Vibrio sinaloensis T08.</title>
        <authorList>
            <person name="Chan K.-G."/>
            <person name="Mohamad N.I."/>
        </authorList>
    </citation>
    <scope>NUCLEOTIDE SEQUENCE [LARGE SCALE GENOMIC DNA]</scope>
    <source>
        <strain evidence="2 3">T08</strain>
    </source>
</reference>